<comment type="caution">
    <text evidence="1">The sequence shown here is derived from an EMBL/GenBank/DDBJ whole genome shotgun (WGS) entry which is preliminary data.</text>
</comment>
<dbReference type="EMBL" id="BNHY01000005">
    <property type="protein sequence ID" value="GHN33311.1"/>
    <property type="molecule type" value="Genomic_DNA"/>
</dbReference>
<accession>A0ABD0AE57</accession>
<protein>
    <recommendedName>
        <fullName evidence="3">Transposase</fullName>
    </recommendedName>
</protein>
<gene>
    <name evidence="1" type="ORF">ME791_04630</name>
</gene>
<reference evidence="1 2" key="1">
    <citation type="journal article" date="2022" name="J. Dairy Sci.">
        <title>Genetic diversity of Lactobacillus delbrueckii isolated from raw milk in Hokkaido, Japan.</title>
        <authorList>
            <person name="Tsuchihashi H."/>
            <person name="Ichikawa A."/>
            <person name="Takeda M."/>
            <person name="Koizumi A."/>
            <person name="Mizoguchi C."/>
            <person name="Ishida T."/>
            <person name="Kimura K."/>
        </authorList>
    </citation>
    <scope>NUCLEOTIDE SEQUENCE [LARGE SCALE GENOMIC DNA]</scope>
    <source>
        <strain evidence="1 2">ME-791</strain>
    </source>
</reference>
<sequence>MQHVKADKDLLAPMPLTLTNVRISFVYSLISKQDYSDVELMKKLRLNSKSLAYCQFYATKSNLIPFDLERLKKQNENNQ</sequence>
<proteinExistence type="predicted"/>
<organism evidence="1 2">
    <name type="scientific">Lactobacillus delbrueckii</name>
    <dbReference type="NCBI Taxonomy" id="1584"/>
    <lineage>
        <taxon>Bacteria</taxon>
        <taxon>Bacillati</taxon>
        <taxon>Bacillota</taxon>
        <taxon>Bacilli</taxon>
        <taxon>Lactobacillales</taxon>
        <taxon>Lactobacillaceae</taxon>
        <taxon>Lactobacillus</taxon>
    </lineage>
</organism>
<dbReference type="Proteomes" id="UP001054884">
    <property type="component" value="Unassembled WGS sequence"/>
</dbReference>
<name>A0ABD0AE57_9LACO</name>
<evidence type="ECO:0000313" key="2">
    <source>
        <dbReference type="Proteomes" id="UP001054884"/>
    </source>
</evidence>
<evidence type="ECO:0008006" key="3">
    <source>
        <dbReference type="Google" id="ProtNLM"/>
    </source>
</evidence>
<dbReference type="AlphaFoldDB" id="A0ABD0AE57"/>
<evidence type="ECO:0000313" key="1">
    <source>
        <dbReference type="EMBL" id="GHN33311.1"/>
    </source>
</evidence>